<dbReference type="EMBL" id="CP046172">
    <property type="protein sequence ID" value="QIS14530.1"/>
    <property type="molecule type" value="Genomic_DNA"/>
</dbReference>
<sequence>MPDQGDPVLHGTLDERRRLGVPPLADQYQAEPGRRPARIGRDRPCRPVRIAPNSSS</sequence>
<dbReference type="KEGG" id="nah:F5544_33470"/>
<dbReference type="RefSeq" id="WP_167476927.1">
    <property type="nucleotide sequence ID" value="NZ_CP046172.1"/>
</dbReference>
<gene>
    <name evidence="2" type="ORF">F5544_33470</name>
</gene>
<evidence type="ECO:0000313" key="3">
    <source>
        <dbReference type="Proteomes" id="UP000503540"/>
    </source>
</evidence>
<reference evidence="2 3" key="1">
    <citation type="journal article" date="2019" name="ACS Chem. Biol.">
        <title>Identification and Mobilization of a Cryptic Antibiotic Biosynthesis Gene Locus from a Human-Pathogenic Nocardia Isolate.</title>
        <authorList>
            <person name="Herisse M."/>
            <person name="Ishida K."/>
            <person name="Porter J.L."/>
            <person name="Howden B."/>
            <person name="Hertweck C."/>
            <person name="Stinear T.P."/>
            <person name="Pidot S.J."/>
        </authorList>
    </citation>
    <scope>NUCLEOTIDE SEQUENCE [LARGE SCALE GENOMIC DNA]</scope>
    <source>
        <strain evidence="2 3">AUSMDU00012717</strain>
    </source>
</reference>
<dbReference type="AlphaFoldDB" id="A0A6G9YN35"/>
<keyword evidence="3" id="KW-1185">Reference proteome</keyword>
<evidence type="ECO:0000313" key="2">
    <source>
        <dbReference type="EMBL" id="QIS14530.1"/>
    </source>
</evidence>
<dbReference type="Proteomes" id="UP000503540">
    <property type="component" value="Chromosome"/>
</dbReference>
<evidence type="ECO:0000256" key="1">
    <source>
        <dbReference type="SAM" id="MobiDB-lite"/>
    </source>
</evidence>
<organism evidence="2 3">
    <name type="scientific">Nocardia arthritidis</name>
    <dbReference type="NCBI Taxonomy" id="228602"/>
    <lineage>
        <taxon>Bacteria</taxon>
        <taxon>Bacillati</taxon>
        <taxon>Actinomycetota</taxon>
        <taxon>Actinomycetes</taxon>
        <taxon>Mycobacteriales</taxon>
        <taxon>Nocardiaceae</taxon>
        <taxon>Nocardia</taxon>
    </lineage>
</organism>
<proteinExistence type="predicted"/>
<name>A0A6G9YN35_9NOCA</name>
<feature type="region of interest" description="Disordered" evidence="1">
    <location>
        <begin position="1"/>
        <end position="56"/>
    </location>
</feature>
<accession>A0A6G9YN35</accession>
<protein>
    <submittedName>
        <fullName evidence="2">Uncharacterized protein</fullName>
    </submittedName>
</protein>